<dbReference type="Gene3D" id="1.10.10.60">
    <property type="entry name" value="Homeodomain-like"/>
    <property type="match status" value="1"/>
</dbReference>
<keyword evidence="2 4" id="KW-0238">DNA-binding</keyword>
<feature type="DNA-binding region" description="H-T-H motif" evidence="4">
    <location>
        <begin position="37"/>
        <end position="56"/>
    </location>
</feature>
<dbReference type="PANTHER" id="PTHR30055">
    <property type="entry name" value="HTH-TYPE TRANSCRIPTIONAL REGULATOR RUTR"/>
    <property type="match status" value="1"/>
</dbReference>
<gene>
    <name evidence="6" type="ORF">KCQ71_20285</name>
</gene>
<name>A0ABS7SE26_9MICO</name>
<dbReference type="RefSeq" id="WP_223409393.1">
    <property type="nucleotide sequence ID" value="NZ_JAGSHT010000020.1"/>
</dbReference>
<evidence type="ECO:0000256" key="2">
    <source>
        <dbReference type="ARBA" id="ARBA00023125"/>
    </source>
</evidence>
<evidence type="ECO:0000256" key="1">
    <source>
        <dbReference type="ARBA" id="ARBA00023015"/>
    </source>
</evidence>
<dbReference type="EMBL" id="JAGSHT010000020">
    <property type="protein sequence ID" value="MBZ2198502.1"/>
    <property type="molecule type" value="Genomic_DNA"/>
</dbReference>
<organism evidence="6 7">
    <name type="scientific">Occultella gossypii</name>
    <dbReference type="NCBI Taxonomy" id="2800820"/>
    <lineage>
        <taxon>Bacteria</taxon>
        <taxon>Bacillati</taxon>
        <taxon>Actinomycetota</taxon>
        <taxon>Actinomycetes</taxon>
        <taxon>Micrococcales</taxon>
        <taxon>Ruaniaceae</taxon>
        <taxon>Occultella</taxon>
    </lineage>
</organism>
<evidence type="ECO:0000259" key="5">
    <source>
        <dbReference type="PROSITE" id="PS50977"/>
    </source>
</evidence>
<evidence type="ECO:0000313" key="7">
    <source>
        <dbReference type="Proteomes" id="UP000826651"/>
    </source>
</evidence>
<dbReference type="InterPro" id="IPR050109">
    <property type="entry name" value="HTH-type_TetR-like_transc_reg"/>
</dbReference>
<evidence type="ECO:0000256" key="4">
    <source>
        <dbReference type="PROSITE-ProRule" id="PRU00335"/>
    </source>
</evidence>
<dbReference type="InterPro" id="IPR009057">
    <property type="entry name" value="Homeodomain-like_sf"/>
</dbReference>
<protein>
    <submittedName>
        <fullName evidence="6">TetR family transcriptional regulator</fullName>
    </submittedName>
</protein>
<comment type="caution">
    <text evidence="6">The sequence shown here is derived from an EMBL/GenBank/DDBJ whole genome shotgun (WGS) entry which is preliminary data.</text>
</comment>
<proteinExistence type="predicted"/>
<dbReference type="Proteomes" id="UP000826651">
    <property type="component" value="Unassembled WGS sequence"/>
</dbReference>
<dbReference type="Gene3D" id="1.10.357.10">
    <property type="entry name" value="Tetracycline Repressor, domain 2"/>
    <property type="match status" value="1"/>
</dbReference>
<evidence type="ECO:0000256" key="3">
    <source>
        <dbReference type="ARBA" id="ARBA00023163"/>
    </source>
</evidence>
<dbReference type="Pfam" id="PF00440">
    <property type="entry name" value="TetR_N"/>
    <property type="match status" value="1"/>
</dbReference>
<keyword evidence="7" id="KW-1185">Reference proteome</keyword>
<reference evidence="6 7" key="1">
    <citation type="submission" date="2021-04" db="EMBL/GenBank/DDBJ databases">
        <title>Ruania sp. nov., isolated from sandy soil of mangrove forest.</title>
        <authorList>
            <person name="Ge X."/>
            <person name="Huang R."/>
            <person name="Liu W."/>
        </authorList>
    </citation>
    <scope>NUCLEOTIDE SEQUENCE [LARGE SCALE GENOMIC DNA]</scope>
    <source>
        <strain evidence="6 7">N2-46</strain>
    </source>
</reference>
<feature type="domain" description="HTH tetR-type" evidence="5">
    <location>
        <begin position="14"/>
        <end position="74"/>
    </location>
</feature>
<sequence>MSTTGESLRQRTRRAVRAEIVEAAMELFLSRGFDETTVEEIAQSAGISRRSYFRYFASKDEVLAGGLASIGAAIAQSLEARPDTESAWLALRRAFDPIVRQADADPRAEALGRLMLQHPGLQREKDSTWANTIAKALALRLPSDHRTTIQVDALVASAIACLHVAQEHWLRPGERVSLSALLDKTMKAVRPFE</sequence>
<accession>A0ABS7SE26</accession>
<dbReference type="PROSITE" id="PS50977">
    <property type="entry name" value="HTH_TETR_2"/>
    <property type="match status" value="1"/>
</dbReference>
<keyword evidence="1" id="KW-0805">Transcription regulation</keyword>
<dbReference type="PRINTS" id="PR00455">
    <property type="entry name" value="HTHTETR"/>
</dbReference>
<dbReference type="SUPFAM" id="SSF46689">
    <property type="entry name" value="Homeodomain-like"/>
    <property type="match status" value="1"/>
</dbReference>
<dbReference type="PANTHER" id="PTHR30055:SF238">
    <property type="entry name" value="MYCOFACTOCIN BIOSYNTHESIS TRANSCRIPTIONAL REGULATOR MFTR-RELATED"/>
    <property type="match status" value="1"/>
</dbReference>
<keyword evidence="3" id="KW-0804">Transcription</keyword>
<evidence type="ECO:0000313" key="6">
    <source>
        <dbReference type="EMBL" id="MBZ2198502.1"/>
    </source>
</evidence>
<dbReference type="InterPro" id="IPR001647">
    <property type="entry name" value="HTH_TetR"/>
</dbReference>